<dbReference type="Pfam" id="PF00676">
    <property type="entry name" value="E1_dh"/>
    <property type="match status" value="1"/>
</dbReference>
<comment type="cofactor">
    <cofactor evidence="1">
        <name>thiamine diphosphate</name>
        <dbReference type="ChEBI" id="CHEBI:58937"/>
    </cofactor>
</comment>
<dbReference type="AlphaFoldDB" id="A0A1F4VG16"/>
<keyword evidence="2" id="KW-0560">Oxidoreductase</keyword>
<dbReference type="Proteomes" id="UP000179005">
    <property type="component" value="Unassembled WGS sequence"/>
</dbReference>
<dbReference type="PANTHER" id="PTHR11516:SF41">
    <property type="entry name" value="3-METHYL-2-OXOBUTANOATE DEHYDROGENASE SUBUNIT ALPHA"/>
    <property type="match status" value="1"/>
</dbReference>
<dbReference type="InterPro" id="IPR029061">
    <property type="entry name" value="THDP-binding"/>
</dbReference>
<evidence type="ECO:0000313" key="5">
    <source>
        <dbReference type="EMBL" id="OGC55653.1"/>
    </source>
</evidence>
<dbReference type="PANTHER" id="PTHR11516">
    <property type="entry name" value="PYRUVATE DEHYDROGENASE E1 COMPONENT, ALPHA SUBUNIT BACTERIAL AND ORGANELLAR"/>
    <property type="match status" value="1"/>
</dbReference>
<protein>
    <recommendedName>
        <fullName evidence="4">Dehydrogenase E1 component domain-containing protein</fullName>
    </recommendedName>
</protein>
<gene>
    <name evidence="5" type="ORF">A2797_01135</name>
</gene>
<dbReference type="GO" id="GO:0004739">
    <property type="term" value="F:pyruvate dehydrogenase (acetyl-transferring) activity"/>
    <property type="evidence" value="ECO:0007669"/>
    <property type="project" value="TreeGrafter"/>
</dbReference>
<evidence type="ECO:0000313" key="6">
    <source>
        <dbReference type="Proteomes" id="UP000179005"/>
    </source>
</evidence>
<proteinExistence type="predicted"/>
<dbReference type="SUPFAM" id="SSF52518">
    <property type="entry name" value="Thiamin diphosphate-binding fold (THDP-binding)"/>
    <property type="match status" value="1"/>
</dbReference>
<dbReference type="Gene3D" id="3.40.50.970">
    <property type="match status" value="1"/>
</dbReference>
<reference evidence="5 6" key="1">
    <citation type="journal article" date="2016" name="Nat. Commun.">
        <title>Thousands of microbial genomes shed light on interconnected biogeochemical processes in an aquifer system.</title>
        <authorList>
            <person name="Anantharaman K."/>
            <person name="Brown C.T."/>
            <person name="Hug L.A."/>
            <person name="Sharon I."/>
            <person name="Castelle C.J."/>
            <person name="Probst A.J."/>
            <person name="Thomas B.C."/>
            <person name="Singh A."/>
            <person name="Wilkins M.J."/>
            <person name="Karaoz U."/>
            <person name="Brodie E.L."/>
            <person name="Williams K.H."/>
            <person name="Hubbard S.S."/>
            <person name="Banfield J.F."/>
        </authorList>
    </citation>
    <scope>NUCLEOTIDE SEQUENCE [LARGE SCALE GENOMIC DNA]</scope>
</reference>
<organism evidence="5 6">
    <name type="scientific">candidate division WWE3 bacterium RIFCSPHIGHO2_01_FULL_48_15</name>
    <dbReference type="NCBI Taxonomy" id="1802619"/>
    <lineage>
        <taxon>Bacteria</taxon>
        <taxon>Katanobacteria</taxon>
    </lineage>
</organism>
<evidence type="ECO:0000256" key="2">
    <source>
        <dbReference type="ARBA" id="ARBA00023002"/>
    </source>
</evidence>
<comment type="caution">
    <text evidence="5">The sequence shown here is derived from an EMBL/GenBank/DDBJ whole genome shotgun (WGS) entry which is preliminary data.</text>
</comment>
<dbReference type="STRING" id="1802619.A2797_01135"/>
<evidence type="ECO:0000256" key="3">
    <source>
        <dbReference type="ARBA" id="ARBA00023052"/>
    </source>
</evidence>
<name>A0A1F4VG16_UNCKA</name>
<accession>A0A1F4VG16</accession>
<dbReference type="EMBL" id="MEVC01000008">
    <property type="protein sequence ID" value="OGC55653.1"/>
    <property type="molecule type" value="Genomic_DNA"/>
</dbReference>
<evidence type="ECO:0000259" key="4">
    <source>
        <dbReference type="Pfam" id="PF00676"/>
    </source>
</evidence>
<evidence type="ECO:0000256" key="1">
    <source>
        <dbReference type="ARBA" id="ARBA00001964"/>
    </source>
</evidence>
<dbReference type="GO" id="GO:0006086">
    <property type="term" value="P:pyruvate decarboxylation to acetyl-CoA"/>
    <property type="evidence" value="ECO:0007669"/>
    <property type="project" value="TreeGrafter"/>
</dbReference>
<dbReference type="InterPro" id="IPR001017">
    <property type="entry name" value="DH_E1"/>
</dbReference>
<feature type="domain" description="Dehydrogenase E1 component" evidence="4">
    <location>
        <begin position="46"/>
        <end position="326"/>
    </location>
</feature>
<keyword evidence="3" id="KW-0786">Thiamine pyrophosphate</keyword>
<sequence>MGLSRQEHEDLYYWLLLTRRAEEHMRCVYRDQKAGKIEPVFSGNLYLSTYQEAVSVGAAFACRDSDWISHTHRDLGALLVKGRWDLNDVFANVLGRAESPAQGHDSGLNIGSKEKATLTKHIFMCINPVIACGVAGVCAEKKEGNVILAFLGDGATSQGYFHETLNGAGLGKLPIIFIVNNNQYAISTPVEGQVAGGFIYKKAENYGFPGVWVDGKNILEVYHVVHDAISRTRAGGGPTLIEAETFRLCGHAEHDVDNQTGIPSYMTQEQWEAEKTVENDPLWRYRQHLLVQGVMKEEDFAAHEEDVAATIKDAWEKALALPPPEPGGDQLFAEDQR</sequence>
<dbReference type="InterPro" id="IPR050642">
    <property type="entry name" value="PDH_E1_Alpha_Subunit"/>
</dbReference>
<dbReference type="CDD" id="cd02000">
    <property type="entry name" value="TPP_E1_PDC_ADC_BCADC"/>
    <property type="match status" value="1"/>
</dbReference>